<dbReference type="PANTHER" id="PTHR36966:SF1">
    <property type="entry name" value="REP-ASSOCIATED TYROSINE TRANSPOSASE"/>
    <property type="match status" value="1"/>
</dbReference>
<dbReference type="InterPro" id="IPR002686">
    <property type="entry name" value="Transposase_17"/>
</dbReference>
<accession>A0A6B3L628</accession>
<dbReference type="EMBL" id="CP066776">
    <property type="protein sequence ID" value="QQL44446.1"/>
    <property type="molecule type" value="Genomic_DNA"/>
</dbReference>
<dbReference type="SUPFAM" id="SSF143422">
    <property type="entry name" value="Transposase IS200-like"/>
    <property type="match status" value="1"/>
</dbReference>
<feature type="domain" description="Transposase IS200-like" evidence="1">
    <location>
        <begin position="20"/>
        <end position="136"/>
    </location>
</feature>
<organism evidence="2 3">
    <name type="scientific">Sulfuriroseicoccus oceanibius</name>
    <dbReference type="NCBI Taxonomy" id="2707525"/>
    <lineage>
        <taxon>Bacteria</taxon>
        <taxon>Pseudomonadati</taxon>
        <taxon>Verrucomicrobiota</taxon>
        <taxon>Verrucomicrobiia</taxon>
        <taxon>Verrucomicrobiales</taxon>
        <taxon>Verrucomicrobiaceae</taxon>
        <taxon>Sulfuriroseicoccus</taxon>
    </lineage>
</organism>
<dbReference type="GO" id="GO:0004803">
    <property type="term" value="F:transposase activity"/>
    <property type="evidence" value="ECO:0007669"/>
    <property type="project" value="InterPro"/>
</dbReference>
<evidence type="ECO:0000313" key="3">
    <source>
        <dbReference type="Proteomes" id="UP000475117"/>
    </source>
</evidence>
<dbReference type="SMART" id="SM01321">
    <property type="entry name" value="Y1_Tnp"/>
    <property type="match status" value="1"/>
</dbReference>
<sequence length="183" mass="21356">MGREENEIVWPHHPPHYLNSPGVFMVTAGTYRKEHVFRSREQLRMLSNLLLDRANEAGWRIQAWAVFSNHYHFVGASPDGSAASLSRLIGDVHRQSAVMINRWDGAEGRKVWYNYWEKRLTYERSYLARLAYVQRNPVKHGLVKVATEYPWCSASWFAKEAPPALQRVVDTFKTDRIADYDDF</sequence>
<dbReference type="NCBIfam" id="NF047646">
    <property type="entry name" value="REP_Tyr_transpos"/>
    <property type="match status" value="1"/>
</dbReference>
<name>A0A6B3L628_9BACT</name>
<reference evidence="2 3" key="1">
    <citation type="submission" date="2020-12" db="EMBL/GenBank/DDBJ databases">
        <title>Sulforoseuscoccus oceanibium gen. nov., sp. nov., a representative of the phylum Verrucomicrobia with special cytoplasmic membrane, and proposal of Sulforoseuscoccusaceae fam. nov.</title>
        <authorList>
            <person name="Xi F."/>
        </authorList>
    </citation>
    <scope>NUCLEOTIDE SEQUENCE [LARGE SCALE GENOMIC DNA]</scope>
    <source>
        <strain evidence="2 3">T37</strain>
    </source>
</reference>
<gene>
    <name evidence="2" type="ORF">G3M56_011195</name>
</gene>
<dbReference type="KEGG" id="soa:G3M56_011195"/>
<dbReference type="Proteomes" id="UP000475117">
    <property type="component" value="Chromosome"/>
</dbReference>
<evidence type="ECO:0000313" key="2">
    <source>
        <dbReference type="EMBL" id="QQL44446.1"/>
    </source>
</evidence>
<evidence type="ECO:0000259" key="1">
    <source>
        <dbReference type="SMART" id="SM01321"/>
    </source>
</evidence>
<dbReference type="RefSeq" id="WP_164365089.1">
    <property type="nucleotide sequence ID" value="NZ_CP066776.1"/>
</dbReference>
<proteinExistence type="predicted"/>
<dbReference type="GO" id="GO:0043565">
    <property type="term" value="F:sequence-specific DNA binding"/>
    <property type="evidence" value="ECO:0007669"/>
    <property type="project" value="TreeGrafter"/>
</dbReference>
<dbReference type="GO" id="GO:0006313">
    <property type="term" value="P:DNA transposition"/>
    <property type="evidence" value="ECO:0007669"/>
    <property type="project" value="InterPro"/>
</dbReference>
<dbReference type="InterPro" id="IPR036515">
    <property type="entry name" value="Transposase_17_sf"/>
</dbReference>
<dbReference type="Gene3D" id="3.30.70.1290">
    <property type="entry name" value="Transposase IS200-like"/>
    <property type="match status" value="1"/>
</dbReference>
<dbReference type="InterPro" id="IPR052715">
    <property type="entry name" value="RAYT_transposase"/>
</dbReference>
<dbReference type="PANTHER" id="PTHR36966">
    <property type="entry name" value="REP-ASSOCIATED TYROSINE TRANSPOSASE"/>
    <property type="match status" value="1"/>
</dbReference>
<protein>
    <submittedName>
        <fullName evidence="2">Transposase</fullName>
    </submittedName>
</protein>
<keyword evidence="3" id="KW-1185">Reference proteome</keyword>
<dbReference type="AlphaFoldDB" id="A0A6B3L628"/>